<keyword evidence="4 8" id="KW-0227">DNA damage</keyword>
<dbReference type="SMART" id="SM00534">
    <property type="entry name" value="MUTSac"/>
    <property type="match status" value="1"/>
</dbReference>
<keyword evidence="13" id="KW-1185">Reference proteome</keyword>
<dbReference type="InterPro" id="IPR027417">
    <property type="entry name" value="P-loop_NTPase"/>
</dbReference>
<keyword evidence="6 8" id="KW-0238">DNA-binding</keyword>
<dbReference type="Gene3D" id="3.40.1170.10">
    <property type="entry name" value="DNA repair protein MutS, domain I"/>
    <property type="match status" value="1"/>
</dbReference>
<dbReference type="PANTHER" id="PTHR11361:SF34">
    <property type="entry name" value="DNA MISMATCH REPAIR PROTEIN MSH1, MITOCHONDRIAL"/>
    <property type="match status" value="1"/>
</dbReference>
<keyword evidence="10" id="KW-0175">Coiled coil</keyword>
<dbReference type="GO" id="GO:0140664">
    <property type="term" value="F:ATP-dependent DNA damage sensor activity"/>
    <property type="evidence" value="ECO:0007669"/>
    <property type="project" value="InterPro"/>
</dbReference>
<dbReference type="InterPro" id="IPR007695">
    <property type="entry name" value="DNA_mismatch_repair_MutS-lik_N"/>
</dbReference>
<dbReference type="HAMAP" id="MF_00096">
    <property type="entry name" value="MutS"/>
    <property type="match status" value="1"/>
</dbReference>
<accession>A0A4R6U4L3</accession>
<dbReference type="SUPFAM" id="SSF55271">
    <property type="entry name" value="DNA repair protein MutS, domain I"/>
    <property type="match status" value="1"/>
</dbReference>
<feature type="binding site" evidence="8">
    <location>
        <begin position="597"/>
        <end position="604"/>
    </location>
    <ligand>
        <name>ATP</name>
        <dbReference type="ChEBI" id="CHEBI:30616"/>
    </ligand>
</feature>
<dbReference type="GO" id="GO:0030983">
    <property type="term" value="F:mismatched DNA binding"/>
    <property type="evidence" value="ECO:0007669"/>
    <property type="project" value="InterPro"/>
</dbReference>
<dbReference type="Gene3D" id="3.30.420.110">
    <property type="entry name" value="MutS, connector domain"/>
    <property type="match status" value="1"/>
</dbReference>
<dbReference type="Gene3D" id="1.10.1420.10">
    <property type="match status" value="2"/>
</dbReference>
<dbReference type="SUPFAM" id="SSF52540">
    <property type="entry name" value="P-loop containing nucleoside triphosphate hydrolases"/>
    <property type="match status" value="1"/>
</dbReference>
<dbReference type="GO" id="GO:0005524">
    <property type="term" value="F:ATP binding"/>
    <property type="evidence" value="ECO:0007669"/>
    <property type="project" value="UniProtKB-UniRule"/>
</dbReference>
<protein>
    <recommendedName>
        <fullName evidence="2 8">DNA mismatch repair protein MutS</fullName>
    </recommendedName>
</protein>
<reference evidence="12 13" key="1">
    <citation type="submission" date="2019-03" db="EMBL/GenBank/DDBJ databases">
        <title>Genomic Encyclopedia of Type Strains, Phase IV (KMG-IV): sequencing the most valuable type-strain genomes for metagenomic binning, comparative biology and taxonomic classification.</title>
        <authorList>
            <person name="Goeker M."/>
        </authorList>
    </citation>
    <scope>NUCLEOTIDE SEQUENCE [LARGE SCALE GENOMIC DNA]</scope>
    <source>
        <strain evidence="12 13">DSM 28697</strain>
    </source>
</reference>
<evidence type="ECO:0000313" key="13">
    <source>
        <dbReference type="Proteomes" id="UP000295632"/>
    </source>
</evidence>
<organism evidence="12 13">
    <name type="scientific">Aureibacillus halotolerans</name>
    <dbReference type="NCBI Taxonomy" id="1508390"/>
    <lineage>
        <taxon>Bacteria</taxon>
        <taxon>Bacillati</taxon>
        <taxon>Bacillota</taxon>
        <taxon>Bacilli</taxon>
        <taxon>Bacillales</taxon>
        <taxon>Bacillaceae</taxon>
        <taxon>Aureibacillus</taxon>
    </lineage>
</organism>
<dbReference type="Pfam" id="PF00488">
    <property type="entry name" value="MutS_V"/>
    <property type="match status" value="1"/>
</dbReference>
<comment type="function">
    <text evidence="8">This protein is involved in the repair of mismatches in DNA. It is possible that it carries out the mismatch recognition step. This protein has a weak ATPase activity.</text>
</comment>
<dbReference type="AlphaFoldDB" id="A0A4R6U4L3"/>
<feature type="coiled-coil region" evidence="10">
    <location>
        <begin position="481"/>
        <end position="508"/>
    </location>
</feature>
<comment type="similarity">
    <text evidence="1 8 9">Belongs to the DNA mismatch repair MutS family.</text>
</comment>
<keyword evidence="7 8" id="KW-0234">DNA repair</keyword>
<dbReference type="InterPro" id="IPR007696">
    <property type="entry name" value="DNA_mismatch_repair_MutS_core"/>
</dbReference>
<evidence type="ECO:0000313" key="12">
    <source>
        <dbReference type="EMBL" id="TDQ39723.1"/>
    </source>
</evidence>
<name>A0A4R6U4L3_9BACI</name>
<dbReference type="PANTHER" id="PTHR11361">
    <property type="entry name" value="DNA MISMATCH REPAIR PROTEIN MUTS FAMILY MEMBER"/>
    <property type="match status" value="1"/>
</dbReference>
<dbReference type="Pfam" id="PF05192">
    <property type="entry name" value="MutS_III"/>
    <property type="match status" value="1"/>
</dbReference>
<evidence type="ECO:0000256" key="6">
    <source>
        <dbReference type="ARBA" id="ARBA00023125"/>
    </source>
</evidence>
<sequence length="857" mass="95959">MPQYTPMMQQYLSIKSAYKDAFLFFRLGDFYEMFFDDATRAAQILEIALTSRDGGGKERVPMCGVPHHAAKGYIKRFIDQGYKVAICEQVEDPKQAKGVVKREVTHVISPGMVMDETILSEKEHNFLAALAHDDEQYSLALCDLTTGTIHTTCVQDFERALEELKVARVKEVIVSAQMMDLMREQSWTVSVAQTIDNAAELPFAFENKACLPALLLLTQYLQITQQRSLDHLQQPRFYEPDEYLTIDSNGRRTLELVETMRDKTKKGSLLWLLDETKTAMGGRRLKEWLDKPLRSKQGIQDRLDAVSTLIEGFTSRHDIREKMTAVYDIERLAGRISYGNANARDLVQVKKTVSTLPGIQRAVSELGLPLASLLAEQVTALEELEKLLANSLLEEPPLTITEGDMIADGYSDVLDRYRDAGRNGKEWIAALEKRERDETQIRTLKVGFNRVFGYYIEVSRSNLKNLPEGRYERKQTLANAERFITDELKEKERLILEAQEKSVDLEHQLFLELRQRAQQFIPALQELSRLISELDVLASFAEVSERSGYVRPQFSPTGELSIVDGRHPVVEKMTMHQHYVANSVTLDNTTSMLLITGPNMSGKSTYMRQVALIAIMAQIGCFVPAKEATLPLFDQVFTRIGAADDLAAGQSTFMVEMMETNDAIQKATASSLLLLDEIGRGTSTYDGMALAQSILEYIHNHIGAKTLFSTHYHELTQLELTLDALQNVHVAAVEDQDTIVFLHKVEPGPSDRSYGIHVAKLAGLPDGITKQATALLQQLEQTKGQAAPTAEVGATQTVAEQLSLFGEANTASKAAKKTPAPSKAEATFASELASLDLMDMTPLEAMNWLYRMKKKVQ</sequence>
<dbReference type="PIRSF" id="PIRSF037677">
    <property type="entry name" value="DNA_mis_repair_Msh6"/>
    <property type="match status" value="1"/>
</dbReference>
<keyword evidence="5 8" id="KW-0067">ATP-binding</keyword>
<dbReference type="Pfam" id="PF05188">
    <property type="entry name" value="MutS_II"/>
    <property type="match status" value="1"/>
</dbReference>
<dbReference type="GO" id="GO:0006298">
    <property type="term" value="P:mismatch repair"/>
    <property type="evidence" value="ECO:0007669"/>
    <property type="project" value="UniProtKB-UniRule"/>
</dbReference>
<dbReference type="InterPro" id="IPR017261">
    <property type="entry name" value="DNA_mismatch_repair_MutS/MSH"/>
</dbReference>
<evidence type="ECO:0000256" key="5">
    <source>
        <dbReference type="ARBA" id="ARBA00022840"/>
    </source>
</evidence>
<gene>
    <name evidence="8" type="primary">mutS</name>
    <name evidence="12" type="ORF">EV213_10790</name>
</gene>
<comment type="caution">
    <text evidence="12">The sequence shown here is derived from an EMBL/GenBank/DDBJ whole genome shotgun (WGS) entry which is preliminary data.</text>
</comment>
<dbReference type="FunFam" id="1.10.1420.10:FF:000007">
    <property type="entry name" value="DNA mismatch repair protein MutS"/>
    <property type="match status" value="1"/>
</dbReference>
<dbReference type="Pfam" id="PF01624">
    <property type="entry name" value="MutS_I"/>
    <property type="match status" value="1"/>
</dbReference>
<dbReference type="InterPro" id="IPR007860">
    <property type="entry name" value="DNA_mmatch_repair_MutS_con_dom"/>
</dbReference>
<dbReference type="CDD" id="cd03284">
    <property type="entry name" value="ABC_MutS1"/>
    <property type="match status" value="1"/>
</dbReference>
<dbReference type="RefSeq" id="WP_133580401.1">
    <property type="nucleotide sequence ID" value="NZ_SNYJ01000007.1"/>
</dbReference>
<evidence type="ECO:0000259" key="11">
    <source>
        <dbReference type="PROSITE" id="PS00486"/>
    </source>
</evidence>
<evidence type="ECO:0000256" key="2">
    <source>
        <dbReference type="ARBA" id="ARBA00021982"/>
    </source>
</evidence>
<dbReference type="InterPro" id="IPR045076">
    <property type="entry name" value="MutS"/>
</dbReference>
<dbReference type="NCBIfam" id="TIGR01070">
    <property type="entry name" value="mutS1"/>
    <property type="match status" value="1"/>
</dbReference>
<dbReference type="PROSITE" id="PS00486">
    <property type="entry name" value="DNA_MISMATCH_REPAIR_2"/>
    <property type="match status" value="1"/>
</dbReference>
<evidence type="ECO:0000256" key="10">
    <source>
        <dbReference type="SAM" id="Coils"/>
    </source>
</evidence>
<dbReference type="InterPro" id="IPR005748">
    <property type="entry name" value="DNA_mismatch_repair_MutS"/>
</dbReference>
<dbReference type="OrthoDB" id="9802448at2"/>
<feature type="domain" description="DNA mismatch repair proteins mutS family" evidence="11">
    <location>
        <begin position="671"/>
        <end position="687"/>
    </location>
</feature>
<evidence type="ECO:0000256" key="4">
    <source>
        <dbReference type="ARBA" id="ARBA00022763"/>
    </source>
</evidence>
<dbReference type="GO" id="GO:0003684">
    <property type="term" value="F:damaged DNA binding"/>
    <property type="evidence" value="ECO:0007669"/>
    <property type="project" value="UniProtKB-UniRule"/>
</dbReference>
<dbReference type="SUPFAM" id="SSF48334">
    <property type="entry name" value="DNA repair protein MutS, domain III"/>
    <property type="match status" value="1"/>
</dbReference>
<dbReference type="InterPro" id="IPR007861">
    <property type="entry name" value="DNA_mismatch_repair_MutS_clamp"/>
</dbReference>
<keyword evidence="3 8" id="KW-0547">Nucleotide-binding</keyword>
<dbReference type="Gene3D" id="3.40.50.300">
    <property type="entry name" value="P-loop containing nucleotide triphosphate hydrolases"/>
    <property type="match status" value="1"/>
</dbReference>
<dbReference type="Pfam" id="PF05190">
    <property type="entry name" value="MutS_IV"/>
    <property type="match status" value="1"/>
</dbReference>
<dbReference type="NCBIfam" id="NF003810">
    <property type="entry name" value="PRK05399.1"/>
    <property type="match status" value="1"/>
</dbReference>
<dbReference type="InterPro" id="IPR000432">
    <property type="entry name" value="DNA_mismatch_repair_MutS_C"/>
</dbReference>
<dbReference type="InterPro" id="IPR036678">
    <property type="entry name" value="MutS_con_dom_sf"/>
</dbReference>
<dbReference type="FunFam" id="3.40.50.300:FF:000896">
    <property type="entry name" value="DNA mismatch repair protein MutS"/>
    <property type="match status" value="1"/>
</dbReference>
<evidence type="ECO:0000256" key="7">
    <source>
        <dbReference type="ARBA" id="ARBA00023204"/>
    </source>
</evidence>
<dbReference type="SMART" id="SM00533">
    <property type="entry name" value="MUTSd"/>
    <property type="match status" value="1"/>
</dbReference>
<dbReference type="GO" id="GO:0005829">
    <property type="term" value="C:cytosol"/>
    <property type="evidence" value="ECO:0007669"/>
    <property type="project" value="TreeGrafter"/>
</dbReference>
<proteinExistence type="inferred from homology"/>
<dbReference type="InterPro" id="IPR016151">
    <property type="entry name" value="DNA_mismatch_repair_MutS_N"/>
</dbReference>
<dbReference type="InterPro" id="IPR036187">
    <property type="entry name" value="DNA_mismatch_repair_MutS_sf"/>
</dbReference>
<evidence type="ECO:0000256" key="9">
    <source>
        <dbReference type="RuleBase" id="RU003756"/>
    </source>
</evidence>
<dbReference type="SUPFAM" id="SSF53150">
    <property type="entry name" value="DNA repair protein MutS, domain II"/>
    <property type="match status" value="1"/>
</dbReference>
<evidence type="ECO:0000256" key="1">
    <source>
        <dbReference type="ARBA" id="ARBA00006271"/>
    </source>
</evidence>
<dbReference type="Proteomes" id="UP000295632">
    <property type="component" value="Unassembled WGS sequence"/>
</dbReference>
<dbReference type="FunFam" id="3.40.1170.10:FF:000001">
    <property type="entry name" value="DNA mismatch repair protein MutS"/>
    <property type="match status" value="1"/>
</dbReference>
<dbReference type="EMBL" id="SNYJ01000007">
    <property type="protein sequence ID" value="TDQ39723.1"/>
    <property type="molecule type" value="Genomic_DNA"/>
</dbReference>
<evidence type="ECO:0000256" key="3">
    <source>
        <dbReference type="ARBA" id="ARBA00022741"/>
    </source>
</evidence>
<evidence type="ECO:0000256" key="8">
    <source>
        <dbReference type="HAMAP-Rule" id="MF_00096"/>
    </source>
</evidence>